<dbReference type="InterPro" id="IPR003615">
    <property type="entry name" value="HNH_nuc"/>
</dbReference>
<dbReference type="Proteomes" id="UP000247790">
    <property type="component" value="Unassembled WGS sequence"/>
</dbReference>
<evidence type="ECO:0000259" key="1">
    <source>
        <dbReference type="Pfam" id="PF13392"/>
    </source>
</evidence>
<keyword evidence="2" id="KW-0540">Nuclease</keyword>
<dbReference type="EMBL" id="QJSW01000002">
    <property type="protein sequence ID" value="PYE51560.1"/>
    <property type="molecule type" value="Genomic_DNA"/>
</dbReference>
<reference evidence="2 4" key="1">
    <citation type="submission" date="2018-06" db="EMBL/GenBank/DDBJ databases">
        <title>Genomic Encyclopedia of Type Strains, Phase III (KMG-III): the genomes of soil and plant-associated and newly described type strains.</title>
        <authorList>
            <person name="Whitman W."/>
        </authorList>
    </citation>
    <scope>NUCLEOTIDE SEQUENCE [LARGE SCALE GENOMIC DNA]</scope>
    <source>
        <strain evidence="2 4">CECT 7022</strain>
    </source>
</reference>
<dbReference type="InterPro" id="IPR044925">
    <property type="entry name" value="His-Me_finger_sf"/>
</dbReference>
<name>A0A2V4WHD3_PAEBA</name>
<dbReference type="EMBL" id="CP054614">
    <property type="protein sequence ID" value="QKS55930.1"/>
    <property type="molecule type" value="Genomic_DNA"/>
</dbReference>
<gene>
    <name evidence="2" type="ORF">DFQ00_102354</name>
    <name evidence="3" type="ORF">HUB98_05985</name>
</gene>
<evidence type="ECO:0000313" key="2">
    <source>
        <dbReference type="EMBL" id="PYE51560.1"/>
    </source>
</evidence>
<keyword evidence="5" id="KW-1185">Reference proteome</keyword>
<keyword evidence="2" id="KW-0378">Hydrolase</keyword>
<dbReference type="OrthoDB" id="8974199at2"/>
<keyword evidence="2" id="KW-0255">Endonuclease</keyword>
<dbReference type="Pfam" id="PF13392">
    <property type="entry name" value="HNH_3"/>
    <property type="match status" value="1"/>
</dbReference>
<dbReference type="Gene3D" id="3.90.75.20">
    <property type="match status" value="1"/>
</dbReference>
<reference evidence="3 5" key="2">
    <citation type="submission" date="2020-06" db="EMBL/GenBank/DDBJ databases">
        <title>Complete genome of Paenibacillus barcinonensis KACC11450.</title>
        <authorList>
            <person name="Kim M."/>
            <person name="Park Y.-J."/>
            <person name="Shin J.-H."/>
        </authorList>
    </citation>
    <scope>NUCLEOTIDE SEQUENCE [LARGE SCALE GENOMIC DNA]</scope>
    <source>
        <strain evidence="3 5">KACC11450</strain>
    </source>
</reference>
<dbReference type="RefSeq" id="WP_110894678.1">
    <property type="nucleotide sequence ID" value="NZ_CP054614.1"/>
</dbReference>
<dbReference type="SUPFAM" id="SSF54060">
    <property type="entry name" value="His-Me finger endonucleases"/>
    <property type="match status" value="1"/>
</dbReference>
<feature type="domain" description="HNH nuclease" evidence="1">
    <location>
        <begin position="75"/>
        <end position="101"/>
    </location>
</feature>
<dbReference type="Proteomes" id="UP000509327">
    <property type="component" value="Chromosome"/>
</dbReference>
<proteinExistence type="predicted"/>
<dbReference type="AlphaFoldDB" id="A0A2V4WHD3"/>
<accession>A0A2V4WHD3</accession>
<sequence length="167" mass="19753">MKLKNKKGVHLETVFNVDKLSEIEKLNLSWHLKWDNKTKSYYVKATETVRDELGNRKQKTVHLHRLLMDVKDPLMYVDHINHDTLDNRIANMRVVNKKQNMCNRPQANRNSKSGIRNVYWCKRTRKWTVQIQIEGINTIVGKFDDLKVADEFAKKMRAKHYGEFAGN</sequence>
<evidence type="ECO:0000313" key="5">
    <source>
        <dbReference type="Proteomes" id="UP000509327"/>
    </source>
</evidence>
<organism evidence="2 4">
    <name type="scientific">Paenibacillus barcinonensis</name>
    <dbReference type="NCBI Taxonomy" id="198119"/>
    <lineage>
        <taxon>Bacteria</taxon>
        <taxon>Bacillati</taxon>
        <taxon>Bacillota</taxon>
        <taxon>Bacilli</taxon>
        <taxon>Bacillales</taxon>
        <taxon>Paenibacillaceae</taxon>
        <taxon>Paenibacillus</taxon>
    </lineage>
</organism>
<evidence type="ECO:0000313" key="3">
    <source>
        <dbReference type="EMBL" id="QKS55930.1"/>
    </source>
</evidence>
<protein>
    <submittedName>
        <fullName evidence="2">HNH endonuclease</fullName>
    </submittedName>
</protein>
<dbReference type="GO" id="GO:0004519">
    <property type="term" value="F:endonuclease activity"/>
    <property type="evidence" value="ECO:0007669"/>
    <property type="project" value="UniProtKB-KW"/>
</dbReference>
<evidence type="ECO:0000313" key="4">
    <source>
        <dbReference type="Proteomes" id="UP000247790"/>
    </source>
</evidence>